<evidence type="ECO:0000313" key="1">
    <source>
        <dbReference type="EMBL" id="RHZ48182.1"/>
    </source>
</evidence>
<reference evidence="1 2" key="1">
    <citation type="submission" date="2018-08" db="EMBL/GenBank/DDBJ databases">
        <title>Genome and evolution of the arbuscular mycorrhizal fungus Diversispora epigaea (formerly Glomus versiforme) and its bacterial endosymbionts.</title>
        <authorList>
            <person name="Sun X."/>
            <person name="Fei Z."/>
            <person name="Harrison M."/>
        </authorList>
    </citation>
    <scope>NUCLEOTIDE SEQUENCE [LARGE SCALE GENOMIC DNA]</scope>
    <source>
        <strain evidence="1 2">IT104</strain>
    </source>
</reference>
<accession>A0A397GAY8</accession>
<dbReference type="EMBL" id="PQFF01000474">
    <property type="protein sequence ID" value="RHZ48182.1"/>
    <property type="molecule type" value="Genomic_DNA"/>
</dbReference>
<dbReference type="AlphaFoldDB" id="A0A397GAY8"/>
<name>A0A397GAY8_9GLOM</name>
<gene>
    <name evidence="1" type="ORF">Glove_557g2</name>
</gene>
<dbReference type="Gene3D" id="1.25.40.10">
    <property type="entry name" value="Tetratricopeptide repeat domain"/>
    <property type="match status" value="1"/>
</dbReference>
<organism evidence="1 2">
    <name type="scientific">Diversispora epigaea</name>
    <dbReference type="NCBI Taxonomy" id="1348612"/>
    <lineage>
        <taxon>Eukaryota</taxon>
        <taxon>Fungi</taxon>
        <taxon>Fungi incertae sedis</taxon>
        <taxon>Mucoromycota</taxon>
        <taxon>Glomeromycotina</taxon>
        <taxon>Glomeromycetes</taxon>
        <taxon>Diversisporales</taxon>
        <taxon>Diversisporaceae</taxon>
        <taxon>Diversispora</taxon>
    </lineage>
</organism>
<dbReference type="InterPro" id="IPR011990">
    <property type="entry name" value="TPR-like_helical_dom_sf"/>
</dbReference>
<evidence type="ECO:0008006" key="3">
    <source>
        <dbReference type="Google" id="ProtNLM"/>
    </source>
</evidence>
<proteinExistence type="predicted"/>
<dbReference type="Proteomes" id="UP000266861">
    <property type="component" value="Unassembled WGS sequence"/>
</dbReference>
<keyword evidence="2" id="KW-1185">Reference proteome</keyword>
<comment type="caution">
    <text evidence="1">The sequence shown here is derived from an EMBL/GenBank/DDBJ whole genome shotgun (WGS) entry which is preliminary data.</text>
</comment>
<sequence length="215" mass="25218">MVLEGGNCDIQFILGTCYLNLNGVGITKDEEKTFLWFLRSAERGNDMDSSFVITMELEPQKMKKKQFRAEMDLKSQQFKHRKDISLTLKSSVLFKFLVGDLESVNNYNCCICWQANSCIKNCKNYFRDFGRCHNCGSLNIGKNMKNADEWEIWRWIDYSNLKDIEYLDKGAFGTVRKAEWKDMPEELFEFYNFNQVSLKKLKNSKETLLKLCGNH</sequence>
<evidence type="ECO:0000313" key="2">
    <source>
        <dbReference type="Proteomes" id="UP000266861"/>
    </source>
</evidence>
<protein>
    <recommendedName>
        <fullName evidence="3">Protein kinase domain-containing protein</fullName>
    </recommendedName>
</protein>